<proteinExistence type="predicted"/>
<dbReference type="InterPro" id="IPR029060">
    <property type="entry name" value="PIN-like_dom_sf"/>
</dbReference>
<evidence type="ECO:0000313" key="3">
    <source>
        <dbReference type="Proteomes" id="UP000584867"/>
    </source>
</evidence>
<dbReference type="Pfam" id="PF01850">
    <property type="entry name" value="PIN"/>
    <property type="match status" value="1"/>
</dbReference>
<dbReference type="Proteomes" id="UP000584867">
    <property type="component" value="Unassembled WGS sequence"/>
</dbReference>
<dbReference type="RefSeq" id="WP_184257399.1">
    <property type="nucleotide sequence ID" value="NZ_JACHIO010000014.1"/>
</dbReference>
<comment type="caution">
    <text evidence="2">The sequence shown here is derived from an EMBL/GenBank/DDBJ whole genome shotgun (WGS) entry which is preliminary data.</text>
</comment>
<evidence type="ECO:0000259" key="1">
    <source>
        <dbReference type="Pfam" id="PF01850"/>
    </source>
</evidence>
<reference evidence="2 3" key="1">
    <citation type="submission" date="2020-08" db="EMBL/GenBank/DDBJ databases">
        <title>Genomic Encyclopedia of Type Strains, Phase IV (KMG-V): Genome sequencing to study the core and pangenomes of soil and plant-associated prokaryotes.</title>
        <authorList>
            <person name="Whitman W."/>
        </authorList>
    </citation>
    <scope>NUCLEOTIDE SEQUENCE [LARGE SCALE GENOMIC DNA]</scope>
    <source>
        <strain evidence="2 3">X5P3</strain>
    </source>
</reference>
<protein>
    <submittedName>
        <fullName evidence="2">Putative nucleic acid-binding protein</fullName>
    </submittedName>
</protein>
<dbReference type="InterPro" id="IPR002716">
    <property type="entry name" value="PIN_dom"/>
</dbReference>
<evidence type="ECO:0000313" key="2">
    <source>
        <dbReference type="EMBL" id="MBB5065026.1"/>
    </source>
</evidence>
<accession>A0A7W8EAS5</accession>
<organism evidence="2 3">
    <name type="scientific">Granulicella mallensis</name>
    <dbReference type="NCBI Taxonomy" id="940614"/>
    <lineage>
        <taxon>Bacteria</taxon>
        <taxon>Pseudomonadati</taxon>
        <taxon>Acidobacteriota</taxon>
        <taxon>Terriglobia</taxon>
        <taxon>Terriglobales</taxon>
        <taxon>Acidobacteriaceae</taxon>
        <taxon>Granulicella</taxon>
    </lineage>
</organism>
<sequence>MEWVDRLSGQIVGLDTAPLIYFIEKHPTYLPLVHPFFEAVERGDIQVVTSTLTLTEVLIHPLRQGNRDLALQYSRILLNANHLKTLSVSPSIATEAAHLRARHGFKTPDAIQIASAQHGNATFFLTNDEALTGTFGLQTLVLKHLLVHP</sequence>
<dbReference type="EMBL" id="JACHIO010000014">
    <property type="protein sequence ID" value="MBB5065026.1"/>
    <property type="molecule type" value="Genomic_DNA"/>
</dbReference>
<dbReference type="Gene3D" id="3.40.50.1010">
    <property type="entry name" value="5'-nuclease"/>
    <property type="match status" value="1"/>
</dbReference>
<dbReference type="AlphaFoldDB" id="A0A7W8EAS5"/>
<dbReference type="SUPFAM" id="SSF88723">
    <property type="entry name" value="PIN domain-like"/>
    <property type="match status" value="1"/>
</dbReference>
<gene>
    <name evidence="2" type="ORF">HDF15_003389</name>
</gene>
<feature type="domain" description="PIN" evidence="1">
    <location>
        <begin position="14"/>
        <end position="131"/>
    </location>
</feature>
<name>A0A7W8EAS5_9BACT</name>